<evidence type="ECO:0000313" key="4">
    <source>
        <dbReference type="Proteomes" id="UP000327118"/>
    </source>
</evidence>
<keyword evidence="1" id="KW-0732">Signal</keyword>
<dbReference type="OrthoDB" id="4672515at2759"/>
<proteinExistence type="predicted"/>
<evidence type="ECO:0000259" key="2">
    <source>
        <dbReference type="Pfam" id="PF08881"/>
    </source>
</evidence>
<keyword evidence="4" id="KW-1185">Reference proteome</keyword>
<dbReference type="InterPro" id="IPR036673">
    <property type="entry name" value="Cyanovirin-N_sf"/>
</dbReference>
<dbReference type="Gene3D" id="2.30.60.10">
    <property type="entry name" value="Cyanovirin-N"/>
    <property type="match status" value="1"/>
</dbReference>
<feature type="chain" id="PRO_5024933242" description="Cyanovirin-N domain-containing protein" evidence="1">
    <location>
        <begin position="19"/>
        <end position="139"/>
    </location>
</feature>
<accession>A0A5N6Z4D7</accession>
<dbReference type="InterPro" id="IPR011058">
    <property type="entry name" value="Cyanovirin-N"/>
</dbReference>
<protein>
    <recommendedName>
        <fullName evidence="2">Cyanovirin-N domain-containing protein</fullName>
    </recommendedName>
</protein>
<dbReference type="EMBL" id="ML739127">
    <property type="protein sequence ID" value="KAE8352537.1"/>
    <property type="molecule type" value="Genomic_DNA"/>
</dbReference>
<name>A0A5N6Z4D7_9EURO</name>
<evidence type="ECO:0000313" key="3">
    <source>
        <dbReference type="EMBL" id="KAE8352537.1"/>
    </source>
</evidence>
<dbReference type="Pfam" id="PF08881">
    <property type="entry name" value="CVNH"/>
    <property type="match status" value="1"/>
</dbReference>
<dbReference type="AlphaFoldDB" id="A0A5N6Z4D7"/>
<gene>
    <name evidence="3" type="ORF">BDV28DRAFT_148944</name>
</gene>
<feature type="signal peptide" evidence="1">
    <location>
        <begin position="1"/>
        <end position="18"/>
    </location>
</feature>
<sequence length="139" mass="15534">MYQKLILLLVSLSALATANNFLNTCQDVGVLADGRTLTAKCDHADQPPRPRSIKQFKSVLDLSRCLKWDGKELVREPNGNFFASMVSCNLVESATLACNYYNFQNSLLGTRFDLNSLVYNKEGVLGCMDYLGVPIDYIR</sequence>
<reference evidence="4" key="1">
    <citation type="submission" date="2019-04" db="EMBL/GenBank/DDBJ databases">
        <title>Friends and foes A comparative genomics studyof 23 Aspergillus species from section Flavi.</title>
        <authorList>
            <consortium name="DOE Joint Genome Institute"/>
            <person name="Kjaerbolling I."/>
            <person name="Vesth T."/>
            <person name="Frisvad J.C."/>
            <person name="Nybo J.L."/>
            <person name="Theobald S."/>
            <person name="Kildgaard S."/>
            <person name="Isbrandt T."/>
            <person name="Kuo A."/>
            <person name="Sato A."/>
            <person name="Lyhne E.K."/>
            <person name="Kogle M.E."/>
            <person name="Wiebenga A."/>
            <person name="Kun R.S."/>
            <person name="Lubbers R.J."/>
            <person name="Makela M.R."/>
            <person name="Barry K."/>
            <person name="Chovatia M."/>
            <person name="Clum A."/>
            <person name="Daum C."/>
            <person name="Haridas S."/>
            <person name="He G."/>
            <person name="LaButti K."/>
            <person name="Lipzen A."/>
            <person name="Mondo S."/>
            <person name="Riley R."/>
            <person name="Salamov A."/>
            <person name="Simmons B.A."/>
            <person name="Magnuson J.K."/>
            <person name="Henrissat B."/>
            <person name="Mortensen U.H."/>
            <person name="Larsen T.O."/>
            <person name="Devries R.P."/>
            <person name="Grigoriev I.V."/>
            <person name="Machida M."/>
            <person name="Baker S.E."/>
            <person name="Andersen M.R."/>
        </authorList>
    </citation>
    <scope>NUCLEOTIDE SEQUENCE [LARGE SCALE GENOMIC DNA]</scope>
    <source>
        <strain evidence="4">CBS 553.77</strain>
    </source>
</reference>
<dbReference type="SUPFAM" id="SSF51322">
    <property type="entry name" value="Cyanovirin-N"/>
    <property type="match status" value="1"/>
</dbReference>
<feature type="domain" description="Cyanovirin-N" evidence="2">
    <location>
        <begin position="21"/>
        <end position="125"/>
    </location>
</feature>
<organism evidence="3 4">
    <name type="scientific">Aspergillus coremiiformis</name>
    <dbReference type="NCBI Taxonomy" id="138285"/>
    <lineage>
        <taxon>Eukaryota</taxon>
        <taxon>Fungi</taxon>
        <taxon>Dikarya</taxon>
        <taxon>Ascomycota</taxon>
        <taxon>Pezizomycotina</taxon>
        <taxon>Eurotiomycetes</taxon>
        <taxon>Eurotiomycetidae</taxon>
        <taxon>Eurotiales</taxon>
        <taxon>Aspergillaceae</taxon>
        <taxon>Aspergillus</taxon>
        <taxon>Aspergillus subgen. Circumdati</taxon>
    </lineage>
</organism>
<evidence type="ECO:0000256" key="1">
    <source>
        <dbReference type="SAM" id="SignalP"/>
    </source>
</evidence>
<dbReference type="Proteomes" id="UP000327118">
    <property type="component" value="Unassembled WGS sequence"/>
</dbReference>